<feature type="domain" description="MurNAc-LAA" evidence="2">
    <location>
        <begin position="244"/>
        <end position="360"/>
    </location>
</feature>
<gene>
    <name evidence="3" type="ORF">ASU35_14020</name>
</gene>
<dbReference type="SUPFAM" id="SSF53187">
    <property type="entry name" value="Zn-dependent exopeptidases"/>
    <property type="match status" value="1"/>
</dbReference>
<evidence type="ECO:0000313" key="3">
    <source>
        <dbReference type="EMBL" id="KSV58150.1"/>
    </source>
</evidence>
<evidence type="ECO:0000259" key="2">
    <source>
        <dbReference type="SMART" id="SM00646"/>
    </source>
</evidence>
<accession>A0A0V8QD16</accession>
<dbReference type="GO" id="GO:0009253">
    <property type="term" value="P:peptidoglycan catabolic process"/>
    <property type="evidence" value="ECO:0007669"/>
    <property type="project" value="InterPro"/>
</dbReference>
<dbReference type="GO" id="GO:0030288">
    <property type="term" value="C:outer membrane-bounded periplasmic space"/>
    <property type="evidence" value="ECO:0007669"/>
    <property type="project" value="TreeGrafter"/>
</dbReference>
<dbReference type="Proteomes" id="UP000054874">
    <property type="component" value="Unassembled WGS sequence"/>
</dbReference>
<proteinExistence type="predicted"/>
<sequence>MKEKLLRELAAKSIVIMLGTMVTSYGMGTASVANASFGENVQVDSARVISQEEAKDLGAEKIYTNLETGMVVNQLAEPYLVIEKPESKSYEVSMEDLYMERSLRLSIYGLEDKSFTRGSLSRGNEEDTSIKKVSFVYDYVPEAFSYTAVYEVEFNSLYAYQIYEDKEAIYIELWEPSQLYDRILVVDAGHGGNDIGTYSPDMKYYEKDINLSIVKHLKKLLDKEEIKVYYTRLSDEKVYLNPRIDLANELKTDLLISIHCNSSDSSTAKGCEVLYGTKNQKGLEFDSKALAELCLKSMTENGNLANRGLVKNNEIYIIGKSKVPVALIETGFMSNESDLEFIIKKENQEKMAEYIYQAVMKAFSQLETE</sequence>
<protein>
    <recommendedName>
        <fullName evidence="2">MurNAc-LAA domain-containing protein</fullName>
    </recommendedName>
</protein>
<dbReference type="RefSeq" id="WP_058353599.1">
    <property type="nucleotide sequence ID" value="NZ_CABMMD010000184.1"/>
</dbReference>
<dbReference type="STRING" id="290052.ASU35_14020"/>
<comment type="caution">
    <text evidence="3">The sequence shown here is derived from an EMBL/GenBank/DDBJ whole genome shotgun (WGS) entry which is preliminary data.</text>
</comment>
<dbReference type="EMBL" id="LNAM01000184">
    <property type="protein sequence ID" value="KSV58150.1"/>
    <property type="molecule type" value="Genomic_DNA"/>
</dbReference>
<evidence type="ECO:0000256" key="1">
    <source>
        <dbReference type="ARBA" id="ARBA00022801"/>
    </source>
</evidence>
<dbReference type="Gene3D" id="3.40.630.40">
    <property type="entry name" value="Zn-dependent exopeptidases"/>
    <property type="match status" value="1"/>
</dbReference>
<dbReference type="SMART" id="SM00646">
    <property type="entry name" value="Ami_3"/>
    <property type="match status" value="1"/>
</dbReference>
<dbReference type="GO" id="GO:0008745">
    <property type="term" value="F:N-acetylmuramoyl-L-alanine amidase activity"/>
    <property type="evidence" value="ECO:0007669"/>
    <property type="project" value="InterPro"/>
</dbReference>
<dbReference type="PANTHER" id="PTHR30404">
    <property type="entry name" value="N-ACETYLMURAMOYL-L-ALANINE AMIDASE"/>
    <property type="match status" value="1"/>
</dbReference>
<dbReference type="InterPro" id="IPR002508">
    <property type="entry name" value="MurNAc-LAA_cat"/>
</dbReference>
<keyword evidence="4" id="KW-1185">Reference proteome</keyword>
<reference evidence="3 4" key="1">
    <citation type="submission" date="2015-11" db="EMBL/GenBank/DDBJ databases">
        <title>Butyribacter intestini gen. nov., sp. nov., a butyric acid-producing bacterium of the family Lachnospiraceae isolated from the human faeces.</title>
        <authorList>
            <person name="Zou Y."/>
            <person name="Xue W."/>
            <person name="Luo G."/>
            <person name="Lv M."/>
        </authorList>
    </citation>
    <scope>NUCLEOTIDE SEQUENCE [LARGE SCALE GENOMIC DNA]</scope>
    <source>
        <strain evidence="3 4">ACET-33324</strain>
    </source>
</reference>
<dbReference type="PANTHER" id="PTHR30404:SF0">
    <property type="entry name" value="N-ACETYLMURAMOYL-L-ALANINE AMIDASE AMIC"/>
    <property type="match status" value="1"/>
</dbReference>
<evidence type="ECO:0000313" key="4">
    <source>
        <dbReference type="Proteomes" id="UP000054874"/>
    </source>
</evidence>
<name>A0A0V8QD16_9FIRM</name>
<organism evidence="3 4">
    <name type="scientific">Acetivibrio ethanolgignens</name>
    <dbReference type="NCBI Taxonomy" id="290052"/>
    <lineage>
        <taxon>Bacteria</taxon>
        <taxon>Bacillati</taxon>
        <taxon>Bacillota</taxon>
        <taxon>Clostridia</taxon>
        <taxon>Eubacteriales</taxon>
        <taxon>Oscillospiraceae</taxon>
        <taxon>Acetivibrio</taxon>
    </lineage>
</organism>
<dbReference type="Pfam" id="PF01520">
    <property type="entry name" value="Amidase_3"/>
    <property type="match status" value="1"/>
</dbReference>
<keyword evidence="1" id="KW-0378">Hydrolase</keyword>
<dbReference type="CDD" id="cd02696">
    <property type="entry name" value="MurNAc-LAA"/>
    <property type="match status" value="1"/>
</dbReference>
<dbReference type="AlphaFoldDB" id="A0A0V8QD16"/>
<dbReference type="InterPro" id="IPR050695">
    <property type="entry name" value="N-acetylmuramoyl_amidase_3"/>
</dbReference>